<dbReference type="PANTHER" id="PTHR12121:SF100">
    <property type="entry name" value="POLY(A)-SPECIFIC RIBONUCLEASE"/>
    <property type="match status" value="1"/>
</dbReference>
<dbReference type="AlphaFoldDB" id="A0A0L7K6T7"/>
<reference evidence="3" key="2">
    <citation type="submission" date="2006-03" db="EMBL/GenBank/DDBJ databases">
        <title>The genome sequence of the Plasmodium falciparum HB3.</title>
        <authorList>
            <consortium name="The Broad Institute Genome Sequencing Platform"/>
            <person name="Birren B."/>
            <person name="Lander E."/>
            <person name="Galagan J."/>
            <person name="Nusbaum C."/>
            <person name="Devon K."/>
            <person name="Henn M."/>
            <person name="Jaffe D."/>
            <person name="Butler J."/>
            <person name="Alvarez P."/>
            <person name="Gnerre S."/>
            <person name="Grabherr M."/>
            <person name="Kleber M."/>
            <person name="Mauceli E."/>
            <person name="Brockman W."/>
            <person name="MacCallum I.A."/>
            <person name="Rounsley S."/>
            <person name="Young S."/>
            <person name="LaButti K."/>
            <person name="Pushparaj V."/>
            <person name="DeCaprio D."/>
            <person name="Crawford M."/>
            <person name="Koehrsen M."/>
            <person name="Engels R."/>
            <person name="Montgomery P."/>
            <person name="Pearson M."/>
            <person name="Howarth C."/>
            <person name="Larson L."/>
            <person name="Luoma S."/>
            <person name="White J."/>
            <person name="Kodira C."/>
            <person name="Zeng Q."/>
            <person name="Oleary S."/>
            <person name="Yandava C."/>
            <person name="Alvarado L."/>
            <person name="Wirth D."/>
            <person name="Volkman S."/>
            <person name="Hartl D."/>
        </authorList>
    </citation>
    <scope>NUCLEOTIDE SEQUENCE [LARGE SCALE GENOMIC DNA]</scope>
</reference>
<protein>
    <submittedName>
        <fullName evidence="2">Uncharacterized protein</fullName>
    </submittedName>
</protein>
<evidence type="ECO:0000313" key="3">
    <source>
        <dbReference type="Proteomes" id="UP000054289"/>
    </source>
</evidence>
<proteinExistence type="predicted"/>
<feature type="transmembrane region" description="Helical" evidence="1">
    <location>
        <begin position="221"/>
        <end position="238"/>
    </location>
</feature>
<dbReference type="OMA" id="NDIWHSV"/>
<dbReference type="KEGG" id="pfh:PFHG_00354"/>
<dbReference type="PANTHER" id="PTHR12121">
    <property type="entry name" value="CARBON CATABOLITE REPRESSOR PROTEIN 4"/>
    <property type="match status" value="1"/>
</dbReference>
<name>A0A0L7K6T7_PLAFX</name>
<evidence type="ECO:0000256" key="1">
    <source>
        <dbReference type="SAM" id="Phobius"/>
    </source>
</evidence>
<keyword evidence="1" id="KW-1133">Transmembrane helix</keyword>
<gene>
    <name evidence="2" type="ORF">PFHG_00354</name>
</gene>
<evidence type="ECO:0000313" key="2">
    <source>
        <dbReference type="EMBL" id="KOB58604.1"/>
    </source>
</evidence>
<keyword evidence="1" id="KW-0472">Membrane</keyword>
<dbReference type="InterPro" id="IPR036691">
    <property type="entry name" value="Endo/exonu/phosph_ase_sf"/>
</dbReference>
<keyword evidence="1" id="KW-0812">Transmembrane</keyword>
<organism evidence="2 3">
    <name type="scientific">Plasmodium falciparum (isolate HB3)</name>
    <dbReference type="NCBI Taxonomy" id="137071"/>
    <lineage>
        <taxon>Eukaryota</taxon>
        <taxon>Sar</taxon>
        <taxon>Alveolata</taxon>
        <taxon>Apicomplexa</taxon>
        <taxon>Aconoidasida</taxon>
        <taxon>Haemosporida</taxon>
        <taxon>Plasmodiidae</taxon>
        <taxon>Plasmodium</taxon>
        <taxon>Plasmodium (Laverania)</taxon>
    </lineage>
</organism>
<dbReference type="Proteomes" id="UP000054289">
    <property type="component" value="Unassembled WGS sequence"/>
</dbReference>
<dbReference type="OrthoDB" id="428734at2759"/>
<dbReference type="Gene3D" id="3.60.10.10">
    <property type="entry name" value="Endonuclease/exonuclease/phosphatase"/>
    <property type="match status" value="1"/>
</dbReference>
<dbReference type="SUPFAM" id="SSF56219">
    <property type="entry name" value="DNase I-like"/>
    <property type="match status" value="1"/>
</dbReference>
<dbReference type="InterPro" id="IPR050410">
    <property type="entry name" value="CCR4/nocturin_mRNA_transcr"/>
</dbReference>
<sequence>MFTLTLFYNYKCNDMFKGNKIRVGTINIFNSAWYTIKEKLSVYPFEYNYNIDRKNLLYKHFFYNKLDIICLQEVDSFMINDLKKKFFDHDFILHTPEHVNTKSPKREKQFDTETSVIKNLIKYSSESGCEIQDAFLRELSKRKSIANMVILELSKQTYLGICNCHIHWNPLYPDIKLYHAYLIIRDFYEFIQNTVQDIPFIPLLLIGDFNSTPHIVNIQNVLYIETLIIFILIYFIIFPQDHKKEDEIIQASGVYELITTGRISKNHAHHPARLRKSEAFYSYPELKIPPFKSVFKEINGKEPEFTNKTPSFEGCIDYIFYKELIPISTETIPRNLKDIKMLPNEHFPSDHIMLTSEFFIV</sequence>
<dbReference type="EMBL" id="CH671922">
    <property type="protein sequence ID" value="KOB58604.1"/>
    <property type="molecule type" value="Genomic_DNA"/>
</dbReference>
<dbReference type="GO" id="GO:0000175">
    <property type="term" value="F:3'-5'-RNA exonuclease activity"/>
    <property type="evidence" value="ECO:0007669"/>
    <property type="project" value="TreeGrafter"/>
</dbReference>
<accession>A0A0L7K6T7</accession>
<reference evidence="2 3" key="1">
    <citation type="submission" date="2006-03" db="EMBL/GenBank/DDBJ databases">
        <title>Annotation of Plasmodium falciparum HB3.</title>
        <authorList>
            <consortium name="The Broad Institute Genome Sequencing Platform"/>
            <person name="Volkman S.K."/>
            <person name="Neafsey D.E."/>
            <person name="Dash A.P."/>
            <person name="Chitnis C.E."/>
            <person name="Hartl D.L."/>
            <person name="Young S.K."/>
            <person name="Zeng Q."/>
            <person name="Koehrsen M."/>
            <person name="Alvarado L."/>
            <person name="Berlin A."/>
            <person name="Borenstein D."/>
            <person name="Chapman S.B."/>
            <person name="Chen Z."/>
            <person name="Engels R."/>
            <person name="Freedman E."/>
            <person name="Gellesch M."/>
            <person name="Goldberg J."/>
            <person name="Griggs A."/>
            <person name="Gujja S."/>
            <person name="Heilman E.R."/>
            <person name="Heiman D.I."/>
            <person name="Howarth C."/>
            <person name="Jen D."/>
            <person name="Larson L."/>
            <person name="Mehta T."/>
            <person name="Neiman D."/>
            <person name="Park D."/>
            <person name="Pearson M."/>
            <person name="Roberts A."/>
            <person name="Saif S."/>
            <person name="Shea T."/>
            <person name="Shenoy N."/>
            <person name="Sisk P."/>
            <person name="Stolte C."/>
            <person name="Sykes S."/>
            <person name="Walk T."/>
            <person name="White J."/>
            <person name="Yandava C."/>
            <person name="Haas B."/>
            <person name="Henn M.R."/>
            <person name="Nusbaum C."/>
            <person name="Birren B."/>
        </authorList>
    </citation>
    <scope>NUCLEOTIDE SEQUENCE [LARGE SCALE GENOMIC DNA]</scope>
    <source>
        <strain evidence="2">HB3</strain>
    </source>
</reference>